<gene>
    <name evidence="2" type="ORF">Cni_G06688</name>
</gene>
<sequence length="114" mass="12733">MANKDILCWECKRATVVVYSRTTGDTICTECSLVLEARTKDNTRKWHTFGSPTDPILADIGLYIVISKPTGMQVESLSFHLNRWQSRSSNSNQNILVAFITIDAMADRSLPVPA</sequence>
<proteinExistence type="predicted"/>
<name>A0AAQ3Q480_9LILI</name>
<evidence type="ECO:0000313" key="2">
    <source>
        <dbReference type="EMBL" id="WOK97980.1"/>
    </source>
</evidence>
<dbReference type="EMBL" id="CP136891">
    <property type="protein sequence ID" value="WOK97980.1"/>
    <property type="molecule type" value="Genomic_DNA"/>
</dbReference>
<dbReference type="Gene3D" id="1.10.472.170">
    <property type="match status" value="1"/>
</dbReference>
<dbReference type="SUPFAM" id="SSF57783">
    <property type="entry name" value="Zinc beta-ribbon"/>
    <property type="match status" value="1"/>
</dbReference>
<dbReference type="InterPro" id="IPR013137">
    <property type="entry name" value="Znf_TFIIB"/>
</dbReference>
<evidence type="ECO:0000259" key="1">
    <source>
        <dbReference type="Pfam" id="PF08271"/>
    </source>
</evidence>
<dbReference type="AlphaFoldDB" id="A0AAQ3Q480"/>
<reference evidence="2 3" key="1">
    <citation type="submission" date="2023-10" db="EMBL/GenBank/DDBJ databases">
        <title>Chromosome-scale genome assembly provides insights into flower coloration mechanisms of Canna indica.</title>
        <authorList>
            <person name="Li C."/>
        </authorList>
    </citation>
    <scope>NUCLEOTIDE SEQUENCE [LARGE SCALE GENOMIC DNA]</scope>
    <source>
        <tissue evidence="2">Flower</tissue>
    </source>
</reference>
<protein>
    <recommendedName>
        <fullName evidence="1">TFIIB-type domain-containing protein</fullName>
    </recommendedName>
</protein>
<accession>A0AAQ3Q480</accession>
<keyword evidence="3" id="KW-1185">Reference proteome</keyword>
<evidence type="ECO:0000313" key="3">
    <source>
        <dbReference type="Proteomes" id="UP001327560"/>
    </source>
</evidence>
<organism evidence="2 3">
    <name type="scientific">Canna indica</name>
    <name type="common">Indian-shot</name>
    <dbReference type="NCBI Taxonomy" id="4628"/>
    <lineage>
        <taxon>Eukaryota</taxon>
        <taxon>Viridiplantae</taxon>
        <taxon>Streptophyta</taxon>
        <taxon>Embryophyta</taxon>
        <taxon>Tracheophyta</taxon>
        <taxon>Spermatophyta</taxon>
        <taxon>Magnoliopsida</taxon>
        <taxon>Liliopsida</taxon>
        <taxon>Zingiberales</taxon>
        <taxon>Cannaceae</taxon>
        <taxon>Canna</taxon>
    </lineage>
</organism>
<dbReference type="Pfam" id="PF08271">
    <property type="entry name" value="Zn_Ribbon_TF"/>
    <property type="match status" value="1"/>
</dbReference>
<feature type="domain" description="TFIIB-type" evidence="1">
    <location>
        <begin position="8"/>
        <end position="49"/>
    </location>
</feature>
<dbReference type="Proteomes" id="UP001327560">
    <property type="component" value="Chromosome 2"/>
</dbReference>